<comment type="caution">
    <text evidence="15">The sequence shown here is derived from an EMBL/GenBank/DDBJ whole genome shotgun (WGS) entry which is preliminary data.</text>
</comment>
<sequence length="254" mass="30343">MIDIEREREREREAETQEEGEAASAGTTGLGRRPRIHLTVSNSKTYYEHYLFFKKILFIYSCETERERERQRHRQAPCREPDHCYHILKFLIFFNTVPCVFILLKEIIKKNILFIHERHTERGNLIADFGWSVHTPSLRRKTMRTYNEKVDLWCIGVLCYELLVGYPPFESLSHNETYRHILKDLVSKLLRYPPLERLPLAQIMEHPWVRAHSRRVLPPSFKWLLEACLHLFHCVCSELCWLSFVSSKMLINKS</sequence>
<evidence type="ECO:0000256" key="11">
    <source>
        <dbReference type="ARBA" id="ARBA00048679"/>
    </source>
</evidence>
<dbReference type="AlphaFoldDB" id="A0A811YN83"/>
<evidence type="ECO:0000256" key="9">
    <source>
        <dbReference type="ARBA" id="ARBA00022840"/>
    </source>
</evidence>
<evidence type="ECO:0000256" key="13">
    <source>
        <dbReference type="SAM" id="MobiDB-lite"/>
    </source>
</evidence>
<dbReference type="GO" id="GO:0005819">
    <property type="term" value="C:spindle"/>
    <property type="evidence" value="ECO:0007669"/>
    <property type="project" value="UniProtKB-SubCell"/>
</dbReference>
<keyword evidence="5" id="KW-0808">Transferase</keyword>
<comment type="catalytic activity">
    <reaction evidence="11">
        <text>L-seryl-[protein] + ATP = O-phospho-L-seryl-[protein] + ADP + H(+)</text>
        <dbReference type="Rhea" id="RHEA:17989"/>
        <dbReference type="Rhea" id="RHEA-COMP:9863"/>
        <dbReference type="Rhea" id="RHEA-COMP:11604"/>
        <dbReference type="ChEBI" id="CHEBI:15378"/>
        <dbReference type="ChEBI" id="CHEBI:29999"/>
        <dbReference type="ChEBI" id="CHEBI:30616"/>
        <dbReference type="ChEBI" id="CHEBI:83421"/>
        <dbReference type="ChEBI" id="CHEBI:456216"/>
        <dbReference type="EC" id="2.7.11.1"/>
    </reaction>
</comment>
<accession>A0A811YN83</accession>
<evidence type="ECO:0000256" key="2">
    <source>
        <dbReference type="ARBA" id="ARBA00012513"/>
    </source>
</evidence>
<comment type="catalytic activity">
    <reaction evidence="10">
        <text>L-threonyl-[protein] + ATP = O-phospho-L-threonyl-[protein] + ADP + H(+)</text>
        <dbReference type="Rhea" id="RHEA:46608"/>
        <dbReference type="Rhea" id="RHEA-COMP:11060"/>
        <dbReference type="Rhea" id="RHEA-COMP:11605"/>
        <dbReference type="ChEBI" id="CHEBI:15378"/>
        <dbReference type="ChEBI" id="CHEBI:30013"/>
        <dbReference type="ChEBI" id="CHEBI:30616"/>
        <dbReference type="ChEBI" id="CHEBI:61977"/>
        <dbReference type="ChEBI" id="CHEBI:456216"/>
        <dbReference type="EC" id="2.7.11.1"/>
    </reaction>
</comment>
<feature type="binding site" evidence="12">
    <location>
        <position position="128"/>
    </location>
    <ligand>
        <name>ATP</name>
        <dbReference type="ChEBI" id="CHEBI:30616"/>
    </ligand>
</feature>
<keyword evidence="3" id="KW-0723">Serine/threonine-protein kinase</keyword>
<keyword evidence="7" id="KW-0498">Mitosis</keyword>
<dbReference type="InterPro" id="IPR000719">
    <property type="entry name" value="Prot_kinase_dom"/>
</dbReference>
<evidence type="ECO:0000256" key="3">
    <source>
        <dbReference type="ARBA" id="ARBA00022527"/>
    </source>
</evidence>
<keyword evidence="9 12" id="KW-0067">ATP-binding</keyword>
<evidence type="ECO:0000256" key="12">
    <source>
        <dbReference type="PIRSR" id="PIRSR630616-2"/>
    </source>
</evidence>
<keyword evidence="8" id="KW-0418">Kinase</keyword>
<feature type="compositionally biased region" description="Basic and acidic residues" evidence="13">
    <location>
        <begin position="1"/>
        <end position="15"/>
    </location>
</feature>
<evidence type="ECO:0000256" key="4">
    <source>
        <dbReference type="ARBA" id="ARBA00022618"/>
    </source>
</evidence>
<feature type="domain" description="Protein kinase" evidence="14">
    <location>
        <begin position="1"/>
        <end position="209"/>
    </location>
</feature>
<protein>
    <recommendedName>
        <fullName evidence="2">non-specific serine/threonine protein kinase</fullName>
        <ecNumber evidence="2">2.7.11.1</ecNumber>
    </recommendedName>
</protein>
<dbReference type="InterPro" id="IPR001245">
    <property type="entry name" value="Ser-Thr/Tyr_kinase_cat_dom"/>
</dbReference>
<keyword evidence="16" id="KW-1185">Reference proteome</keyword>
<keyword evidence="4" id="KW-0132">Cell division</keyword>
<dbReference type="PANTHER" id="PTHR24350">
    <property type="entry name" value="SERINE/THREONINE-PROTEIN KINASE IAL-RELATED"/>
    <property type="match status" value="1"/>
</dbReference>
<evidence type="ECO:0000313" key="16">
    <source>
        <dbReference type="Proteomes" id="UP000645828"/>
    </source>
</evidence>
<comment type="subcellular location">
    <subcellularLocation>
        <location evidence="1">Cytoplasm</location>
        <location evidence="1">Cytoskeleton</location>
        <location evidence="1">Spindle</location>
    </subcellularLocation>
</comment>
<dbReference type="EC" id="2.7.11.1" evidence="2"/>
<evidence type="ECO:0000259" key="14">
    <source>
        <dbReference type="PROSITE" id="PS50011"/>
    </source>
</evidence>
<keyword evidence="6 12" id="KW-0547">Nucleotide-binding</keyword>
<reference evidence="15" key="1">
    <citation type="submission" date="2020-12" db="EMBL/GenBank/DDBJ databases">
        <authorList>
            <consortium name="Molecular Ecology Group"/>
        </authorList>
    </citation>
    <scope>NUCLEOTIDE SEQUENCE</scope>
    <source>
        <strain evidence="15">TBG_1078</strain>
    </source>
</reference>
<dbReference type="InterPro" id="IPR011009">
    <property type="entry name" value="Kinase-like_dom_sf"/>
</dbReference>
<dbReference type="GO" id="GO:0051301">
    <property type="term" value="P:cell division"/>
    <property type="evidence" value="ECO:0007669"/>
    <property type="project" value="UniProtKB-KW"/>
</dbReference>
<dbReference type="PROSITE" id="PS50011">
    <property type="entry name" value="PROTEIN_KINASE_DOM"/>
    <property type="match status" value="1"/>
</dbReference>
<evidence type="ECO:0000256" key="1">
    <source>
        <dbReference type="ARBA" id="ARBA00004186"/>
    </source>
</evidence>
<dbReference type="GO" id="GO:0004674">
    <property type="term" value="F:protein serine/threonine kinase activity"/>
    <property type="evidence" value="ECO:0007669"/>
    <property type="project" value="UniProtKB-KW"/>
</dbReference>
<dbReference type="Gene3D" id="1.10.510.10">
    <property type="entry name" value="Transferase(Phosphotransferase) domain 1"/>
    <property type="match status" value="1"/>
</dbReference>
<evidence type="ECO:0000256" key="7">
    <source>
        <dbReference type="ARBA" id="ARBA00022776"/>
    </source>
</evidence>
<feature type="region of interest" description="Disordered" evidence="13">
    <location>
        <begin position="1"/>
        <end position="29"/>
    </location>
</feature>
<name>A0A811YN83_NYCPR</name>
<organism evidence="15 16">
    <name type="scientific">Nyctereutes procyonoides</name>
    <name type="common">Raccoon dog</name>
    <name type="synonym">Canis procyonoides</name>
    <dbReference type="NCBI Taxonomy" id="34880"/>
    <lineage>
        <taxon>Eukaryota</taxon>
        <taxon>Metazoa</taxon>
        <taxon>Chordata</taxon>
        <taxon>Craniata</taxon>
        <taxon>Vertebrata</taxon>
        <taxon>Euteleostomi</taxon>
        <taxon>Mammalia</taxon>
        <taxon>Eutheria</taxon>
        <taxon>Laurasiatheria</taxon>
        <taxon>Carnivora</taxon>
        <taxon>Caniformia</taxon>
        <taxon>Canidae</taxon>
        <taxon>Nyctereutes</taxon>
    </lineage>
</organism>
<evidence type="ECO:0000313" key="15">
    <source>
        <dbReference type="EMBL" id="CAD7677959.1"/>
    </source>
</evidence>
<gene>
    <name evidence="15" type="ORF">NYPRO_LOCUS10757</name>
</gene>
<evidence type="ECO:0000256" key="10">
    <source>
        <dbReference type="ARBA" id="ARBA00047899"/>
    </source>
</evidence>
<dbReference type="SMART" id="SM00220">
    <property type="entry name" value="S_TKc"/>
    <property type="match status" value="1"/>
</dbReference>
<dbReference type="InterPro" id="IPR030616">
    <property type="entry name" value="Aur-like"/>
</dbReference>
<proteinExistence type="predicted"/>
<evidence type="ECO:0000256" key="5">
    <source>
        <dbReference type="ARBA" id="ARBA00022679"/>
    </source>
</evidence>
<dbReference type="EMBL" id="CAJHUB010000680">
    <property type="protein sequence ID" value="CAD7677959.1"/>
    <property type="molecule type" value="Genomic_DNA"/>
</dbReference>
<dbReference type="GO" id="GO:0005524">
    <property type="term" value="F:ATP binding"/>
    <property type="evidence" value="ECO:0007669"/>
    <property type="project" value="UniProtKB-KW"/>
</dbReference>
<dbReference type="Proteomes" id="UP000645828">
    <property type="component" value="Unassembled WGS sequence"/>
</dbReference>
<evidence type="ECO:0000256" key="6">
    <source>
        <dbReference type="ARBA" id="ARBA00022741"/>
    </source>
</evidence>
<dbReference type="SUPFAM" id="SSF56112">
    <property type="entry name" value="Protein kinase-like (PK-like)"/>
    <property type="match status" value="1"/>
</dbReference>
<keyword evidence="7" id="KW-0131">Cell cycle</keyword>
<evidence type="ECO:0000256" key="8">
    <source>
        <dbReference type="ARBA" id="ARBA00022777"/>
    </source>
</evidence>
<dbReference type="Pfam" id="PF07714">
    <property type="entry name" value="PK_Tyr_Ser-Thr"/>
    <property type="match status" value="1"/>
</dbReference>